<organism evidence="1 2">
    <name type="scientific">Xenopus laevis</name>
    <name type="common">African clawed frog</name>
    <dbReference type="NCBI Taxonomy" id="8355"/>
    <lineage>
        <taxon>Eukaryota</taxon>
        <taxon>Metazoa</taxon>
        <taxon>Chordata</taxon>
        <taxon>Craniata</taxon>
        <taxon>Vertebrata</taxon>
        <taxon>Euteleostomi</taxon>
        <taxon>Amphibia</taxon>
        <taxon>Batrachia</taxon>
        <taxon>Anura</taxon>
        <taxon>Pipoidea</taxon>
        <taxon>Pipidae</taxon>
        <taxon>Xenopodinae</taxon>
        <taxon>Xenopus</taxon>
        <taxon>Xenopus</taxon>
    </lineage>
</organism>
<dbReference type="EMBL" id="CM004475">
    <property type="protein sequence ID" value="OCT78903.1"/>
    <property type="molecule type" value="Genomic_DNA"/>
</dbReference>
<protein>
    <submittedName>
        <fullName evidence="1">Uncharacterized protein</fullName>
    </submittedName>
</protein>
<dbReference type="Proteomes" id="UP000694892">
    <property type="component" value="Chromosome 5S"/>
</dbReference>
<sequence>MWTKKRLFTFKCLIIRAQLERYCSEHLLLIYFCPHYLPDRGSAFSIYLYGVIKDESQMFDVLQIFPLGALILKGSVALYLRFQMMILQ</sequence>
<proteinExistence type="predicted"/>
<name>A0A974HIB4_XENLA</name>
<evidence type="ECO:0000313" key="1">
    <source>
        <dbReference type="EMBL" id="OCT78903.1"/>
    </source>
</evidence>
<reference evidence="2" key="1">
    <citation type="journal article" date="2016" name="Nature">
        <title>Genome evolution in the allotetraploid frog Xenopus laevis.</title>
        <authorList>
            <person name="Session A.M."/>
            <person name="Uno Y."/>
            <person name="Kwon T."/>
            <person name="Chapman J.A."/>
            <person name="Toyoda A."/>
            <person name="Takahashi S."/>
            <person name="Fukui A."/>
            <person name="Hikosaka A."/>
            <person name="Suzuki A."/>
            <person name="Kondo M."/>
            <person name="van Heeringen S.J."/>
            <person name="Quigley I."/>
            <person name="Heinz S."/>
            <person name="Ogino H."/>
            <person name="Ochi H."/>
            <person name="Hellsten U."/>
            <person name="Lyons J.B."/>
            <person name="Simakov O."/>
            <person name="Putnam N."/>
            <person name="Stites J."/>
            <person name="Kuroki Y."/>
            <person name="Tanaka T."/>
            <person name="Michiue T."/>
            <person name="Watanabe M."/>
            <person name="Bogdanovic O."/>
            <person name="Lister R."/>
            <person name="Georgiou G."/>
            <person name="Paranjpe S.S."/>
            <person name="van Kruijsbergen I."/>
            <person name="Shu S."/>
            <person name="Carlson J."/>
            <person name="Kinoshita T."/>
            <person name="Ohta Y."/>
            <person name="Mawaribuchi S."/>
            <person name="Jenkins J."/>
            <person name="Grimwood J."/>
            <person name="Schmutz J."/>
            <person name="Mitros T."/>
            <person name="Mozaffari S.V."/>
            <person name="Suzuki Y."/>
            <person name="Haramoto Y."/>
            <person name="Yamamoto T.S."/>
            <person name="Takagi C."/>
            <person name="Heald R."/>
            <person name="Miller K."/>
            <person name="Haudenschild C."/>
            <person name="Kitzman J."/>
            <person name="Nakayama T."/>
            <person name="Izutsu Y."/>
            <person name="Robert J."/>
            <person name="Fortriede J."/>
            <person name="Burns K."/>
            <person name="Lotay V."/>
            <person name="Karimi K."/>
            <person name="Yasuoka Y."/>
            <person name="Dichmann D.S."/>
            <person name="Flajnik M.F."/>
            <person name="Houston D.W."/>
            <person name="Shendure J."/>
            <person name="DuPasquier L."/>
            <person name="Vize P.D."/>
            <person name="Zorn A.M."/>
            <person name="Ito M."/>
            <person name="Marcotte E.M."/>
            <person name="Wallingford J.B."/>
            <person name="Ito Y."/>
            <person name="Asashima M."/>
            <person name="Ueno N."/>
            <person name="Matsuda Y."/>
            <person name="Veenstra G.J."/>
            <person name="Fujiyama A."/>
            <person name="Harland R.M."/>
            <person name="Taira M."/>
            <person name="Rokhsar D.S."/>
        </authorList>
    </citation>
    <scope>NUCLEOTIDE SEQUENCE [LARGE SCALE GENOMIC DNA]</scope>
    <source>
        <strain evidence="2">J</strain>
    </source>
</reference>
<accession>A0A974HIB4</accession>
<dbReference type="AlphaFoldDB" id="A0A974HIB4"/>
<gene>
    <name evidence="1" type="ORF">XELAEV_18029992mg</name>
</gene>
<evidence type="ECO:0000313" key="2">
    <source>
        <dbReference type="Proteomes" id="UP000694892"/>
    </source>
</evidence>